<dbReference type="SMART" id="SM00881">
    <property type="entry name" value="CoA_binding"/>
    <property type="match status" value="1"/>
</dbReference>
<organism evidence="2 3">
    <name type="scientific">Cryptosporangium minutisporangium</name>
    <dbReference type="NCBI Taxonomy" id="113569"/>
    <lineage>
        <taxon>Bacteria</taxon>
        <taxon>Bacillati</taxon>
        <taxon>Actinomycetota</taxon>
        <taxon>Actinomycetes</taxon>
        <taxon>Cryptosporangiales</taxon>
        <taxon>Cryptosporangiaceae</taxon>
        <taxon>Cryptosporangium</taxon>
    </lineage>
</organism>
<dbReference type="Proteomes" id="UP001501676">
    <property type="component" value="Unassembled WGS sequence"/>
</dbReference>
<dbReference type="Pfam" id="PF13380">
    <property type="entry name" value="CoA_binding_2"/>
    <property type="match status" value="1"/>
</dbReference>
<accession>A0ABP6SV02</accession>
<sequence>MSTATKHSDPDSIRRLLAAKTWAFVGLTDTPYRTVYQMAAFLQRNGVRIVPVNPRAESVLGEQGYTDLEGIPFAVDVVGIYRRSEFVAPHVDEAIRISADGVWMPLDVVDEDAAARALDAGLTVVMDHCPKIEWPAYGRR</sequence>
<dbReference type="SUPFAM" id="SSF51735">
    <property type="entry name" value="NAD(P)-binding Rossmann-fold domains"/>
    <property type="match status" value="1"/>
</dbReference>
<comment type="caution">
    <text evidence="2">The sequence shown here is derived from an EMBL/GenBank/DDBJ whole genome shotgun (WGS) entry which is preliminary data.</text>
</comment>
<evidence type="ECO:0000259" key="1">
    <source>
        <dbReference type="SMART" id="SM00881"/>
    </source>
</evidence>
<proteinExistence type="predicted"/>
<keyword evidence="3" id="KW-1185">Reference proteome</keyword>
<dbReference type="RefSeq" id="WP_345727688.1">
    <property type="nucleotide sequence ID" value="NZ_BAAAYN010000012.1"/>
</dbReference>
<dbReference type="PANTHER" id="PTHR33303:SF2">
    <property type="entry name" value="COA-BINDING DOMAIN-CONTAINING PROTEIN"/>
    <property type="match status" value="1"/>
</dbReference>
<feature type="domain" description="CoA-binding" evidence="1">
    <location>
        <begin position="16"/>
        <end position="108"/>
    </location>
</feature>
<evidence type="ECO:0000313" key="3">
    <source>
        <dbReference type="Proteomes" id="UP001501676"/>
    </source>
</evidence>
<protein>
    <submittedName>
        <fullName evidence="2">CoA-binding protein</fullName>
    </submittedName>
</protein>
<evidence type="ECO:0000313" key="2">
    <source>
        <dbReference type="EMBL" id="GAA3385541.1"/>
    </source>
</evidence>
<dbReference type="Gene3D" id="3.40.50.720">
    <property type="entry name" value="NAD(P)-binding Rossmann-like Domain"/>
    <property type="match status" value="1"/>
</dbReference>
<dbReference type="PANTHER" id="PTHR33303">
    <property type="entry name" value="CYTOPLASMIC PROTEIN-RELATED"/>
    <property type="match status" value="1"/>
</dbReference>
<dbReference type="InterPro" id="IPR036291">
    <property type="entry name" value="NAD(P)-bd_dom_sf"/>
</dbReference>
<gene>
    <name evidence="2" type="ORF">GCM10020369_19460</name>
</gene>
<name>A0ABP6SV02_9ACTN</name>
<reference evidence="3" key="1">
    <citation type="journal article" date="2019" name="Int. J. Syst. Evol. Microbiol.">
        <title>The Global Catalogue of Microorganisms (GCM) 10K type strain sequencing project: providing services to taxonomists for standard genome sequencing and annotation.</title>
        <authorList>
            <consortium name="The Broad Institute Genomics Platform"/>
            <consortium name="The Broad Institute Genome Sequencing Center for Infectious Disease"/>
            <person name="Wu L."/>
            <person name="Ma J."/>
        </authorList>
    </citation>
    <scope>NUCLEOTIDE SEQUENCE [LARGE SCALE GENOMIC DNA]</scope>
    <source>
        <strain evidence="3">JCM 9458</strain>
    </source>
</reference>
<dbReference type="EMBL" id="BAAAYN010000012">
    <property type="protein sequence ID" value="GAA3385541.1"/>
    <property type="molecule type" value="Genomic_DNA"/>
</dbReference>
<dbReference type="InterPro" id="IPR003781">
    <property type="entry name" value="CoA-bd"/>
</dbReference>